<dbReference type="Proteomes" id="UP000793456">
    <property type="component" value="Chromosome XVII"/>
</dbReference>
<name>A0ACD3QNM3_LARCR</name>
<sequence>MKTQRKHKRGKNNHAEECPAGLYWPGGGDRLPGCCWEHPGLLGRLASTPTCKASPTSLWCHWRWPILLWGCWQFPSLSLLVPAFCANFFGCLFIACFVLILTQSSIFSLLAIAVDRYIAIKNPLRYSSVVTGQRAKGIIALCWILSIGIGLTPMLGWNRSRDWNSTCFNQQQQLP</sequence>
<protein>
    <submittedName>
        <fullName evidence="1">Uncharacterized protein</fullName>
    </submittedName>
</protein>
<keyword evidence="2" id="KW-1185">Reference proteome</keyword>
<evidence type="ECO:0000313" key="1">
    <source>
        <dbReference type="EMBL" id="TMS08740.1"/>
    </source>
</evidence>
<comment type="caution">
    <text evidence="1">The sequence shown here is derived from an EMBL/GenBank/DDBJ whole genome shotgun (WGS) entry which is preliminary data.</text>
</comment>
<proteinExistence type="predicted"/>
<reference evidence="1" key="1">
    <citation type="submission" date="2018-11" db="EMBL/GenBank/DDBJ databases">
        <title>The sequence and de novo assembly of Larimichthys crocea genome using PacBio and Hi-C technologies.</title>
        <authorList>
            <person name="Xu P."/>
            <person name="Chen B."/>
            <person name="Zhou Z."/>
            <person name="Ke Q."/>
            <person name="Wu Y."/>
            <person name="Bai H."/>
            <person name="Pu F."/>
        </authorList>
    </citation>
    <scope>NUCLEOTIDE SEQUENCE</scope>
    <source>
        <tissue evidence="1">Muscle</tissue>
    </source>
</reference>
<gene>
    <name evidence="1" type="ORF">E3U43_006223</name>
</gene>
<evidence type="ECO:0000313" key="2">
    <source>
        <dbReference type="Proteomes" id="UP000793456"/>
    </source>
</evidence>
<dbReference type="EMBL" id="CM011690">
    <property type="protein sequence ID" value="TMS08740.1"/>
    <property type="molecule type" value="Genomic_DNA"/>
</dbReference>
<accession>A0ACD3QNM3</accession>
<organism evidence="1 2">
    <name type="scientific">Larimichthys crocea</name>
    <name type="common">Large yellow croaker</name>
    <name type="synonym">Pseudosciaena crocea</name>
    <dbReference type="NCBI Taxonomy" id="215358"/>
    <lineage>
        <taxon>Eukaryota</taxon>
        <taxon>Metazoa</taxon>
        <taxon>Chordata</taxon>
        <taxon>Craniata</taxon>
        <taxon>Vertebrata</taxon>
        <taxon>Euteleostomi</taxon>
        <taxon>Actinopterygii</taxon>
        <taxon>Neopterygii</taxon>
        <taxon>Teleostei</taxon>
        <taxon>Neoteleostei</taxon>
        <taxon>Acanthomorphata</taxon>
        <taxon>Eupercaria</taxon>
        <taxon>Sciaenidae</taxon>
        <taxon>Larimichthys</taxon>
    </lineage>
</organism>